<dbReference type="InterPro" id="IPR003123">
    <property type="entry name" value="VPS9"/>
</dbReference>
<comment type="caution">
    <text evidence="3">The sequence shown here is derived from an EMBL/GenBank/DDBJ whole genome shotgun (WGS) entry which is preliminary data.</text>
</comment>
<name>S8BLS1_DACHA</name>
<feature type="compositionally biased region" description="Low complexity" evidence="1">
    <location>
        <begin position="133"/>
        <end position="144"/>
    </location>
</feature>
<gene>
    <name evidence="3" type="ORF">H072_10351</name>
</gene>
<organism evidence="3 4">
    <name type="scientific">Dactylellina haptotyla (strain CBS 200.50)</name>
    <name type="common">Nematode-trapping fungus</name>
    <name type="synonym">Monacrosporium haptotylum</name>
    <dbReference type="NCBI Taxonomy" id="1284197"/>
    <lineage>
        <taxon>Eukaryota</taxon>
        <taxon>Fungi</taxon>
        <taxon>Dikarya</taxon>
        <taxon>Ascomycota</taxon>
        <taxon>Pezizomycotina</taxon>
        <taxon>Orbiliomycetes</taxon>
        <taxon>Orbiliales</taxon>
        <taxon>Orbiliaceae</taxon>
        <taxon>Dactylellina</taxon>
    </lineage>
</organism>
<reference evidence="3 4" key="1">
    <citation type="journal article" date="2013" name="PLoS Genet.">
        <title>Genomic mechanisms accounting for the adaptation to parasitism in nematode-trapping fungi.</title>
        <authorList>
            <person name="Meerupati T."/>
            <person name="Andersson K.M."/>
            <person name="Friman E."/>
            <person name="Kumar D."/>
            <person name="Tunlid A."/>
            <person name="Ahren D."/>
        </authorList>
    </citation>
    <scope>NUCLEOTIDE SEQUENCE [LARGE SCALE GENOMIC DNA]</scope>
    <source>
        <strain evidence="3 4">CBS 200.50</strain>
    </source>
</reference>
<dbReference type="Proteomes" id="UP000015100">
    <property type="component" value="Unassembled WGS sequence"/>
</dbReference>
<dbReference type="GO" id="GO:0016192">
    <property type="term" value="P:vesicle-mediated transport"/>
    <property type="evidence" value="ECO:0007669"/>
    <property type="project" value="InterPro"/>
</dbReference>
<dbReference type="SUPFAM" id="SSF46934">
    <property type="entry name" value="UBA-like"/>
    <property type="match status" value="1"/>
</dbReference>
<dbReference type="SUPFAM" id="SSF109993">
    <property type="entry name" value="VPS9 domain"/>
    <property type="match status" value="1"/>
</dbReference>
<feature type="compositionally biased region" description="Pro residues" evidence="1">
    <location>
        <begin position="268"/>
        <end position="285"/>
    </location>
</feature>
<accession>S8BLS1</accession>
<evidence type="ECO:0000259" key="2">
    <source>
        <dbReference type="PROSITE" id="PS51205"/>
    </source>
</evidence>
<feature type="region of interest" description="Disordered" evidence="1">
    <location>
        <begin position="592"/>
        <end position="632"/>
    </location>
</feature>
<dbReference type="OrthoDB" id="300289at2759"/>
<feature type="compositionally biased region" description="Polar residues" evidence="1">
    <location>
        <begin position="683"/>
        <end position="709"/>
    </location>
</feature>
<dbReference type="EMBL" id="AQGS01000958">
    <property type="protein sequence ID" value="EPS36207.1"/>
    <property type="molecule type" value="Genomic_DNA"/>
</dbReference>
<dbReference type="HOGENOM" id="CLU_007625_0_0_1"/>
<dbReference type="Gene3D" id="1.10.8.10">
    <property type="entry name" value="DNA helicase RuvA subunit, C-terminal domain"/>
    <property type="match status" value="1"/>
</dbReference>
<evidence type="ECO:0000313" key="3">
    <source>
        <dbReference type="EMBL" id="EPS36207.1"/>
    </source>
</evidence>
<dbReference type="InterPro" id="IPR041545">
    <property type="entry name" value="DUF5601"/>
</dbReference>
<dbReference type="Gene3D" id="1.10.246.120">
    <property type="match status" value="1"/>
</dbReference>
<dbReference type="CDD" id="cd14369">
    <property type="entry name" value="CUE_VPS9_like"/>
    <property type="match status" value="1"/>
</dbReference>
<dbReference type="GO" id="GO:0005085">
    <property type="term" value="F:guanyl-nucleotide exchange factor activity"/>
    <property type="evidence" value="ECO:0007669"/>
    <property type="project" value="InterPro"/>
</dbReference>
<dbReference type="GO" id="GO:0030139">
    <property type="term" value="C:endocytic vesicle"/>
    <property type="evidence" value="ECO:0007669"/>
    <property type="project" value="TreeGrafter"/>
</dbReference>
<proteinExistence type="predicted"/>
<dbReference type="eggNOG" id="KOG2319">
    <property type="taxonomic scope" value="Eukaryota"/>
</dbReference>
<dbReference type="OMA" id="TFITNKM"/>
<dbReference type="InterPro" id="IPR037191">
    <property type="entry name" value="VPS9_dom_sf"/>
</dbReference>
<feature type="compositionally biased region" description="Low complexity" evidence="1">
    <location>
        <begin position="88"/>
        <end position="100"/>
    </location>
</feature>
<dbReference type="PANTHER" id="PTHR23101">
    <property type="entry name" value="RAB GDP/GTP EXCHANGE FACTOR"/>
    <property type="match status" value="1"/>
</dbReference>
<feature type="compositionally biased region" description="Low complexity" evidence="1">
    <location>
        <begin position="658"/>
        <end position="676"/>
    </location>
</feature>
<feature type="compositionally biased region" description="Polar residues" evidence="1">
    <location>
        <begin position="186"/>
        <end position="198"/>
    </location>
</feature>
<dbReference type="PROSITE" id="PS51205">
    <property type="entry name" value="VPS9"/>
    <property type="match status" value="1"/>
</dbReference>
<feature type="compositionally biased region" description="Polar residues" evidence="1">
    <location>
        <begin position="253"/>
        <end position="264"/>
    </location>
</feature>
<dbReference type="Pfam" id="PF02204">
    <property type="entry name" value="VPS9"/>
    <property type="match status" value="1"/>
</dbReference>
<feature type="compositionally biased region" description="Polar residues" evidence="1">
    <location>
        <begin position="1"/>
        <end position="15"/>
    </location>
</feature>
<dbReference type="STRING" id="1284197.S8BLS1"/>
<reference evidence="4" key="2">
    <citation type="submission" date="2013-04" db="EMBL/GenBank/DDBJ databases">
        <title>Genomic mechanisms accounting for the adaptation to parasitism in nematode-trapping fungi.</title>
        <authorList>
            <person name="Ahren D.G."/>
        </authorList>
    </citation>
    <scope>NUCLEOTIDE SEQUENCE [LARGE SCALE GENOMIC DNA]</scope>
    <source>
        <strain evidence="4">CBS 200.50</strain>
    </source>
</reference>
<sequence>MQNRTEASSLAQRQHAQPLPEPPSPAMTITDAKEWVESPTNPAAMPAATGPASDPVSTDAGTPIATAGNTESDLSTSLGKLDISSTTPKPLQQSLSQTLPSSPPAPAPPPKDRPLPAPEDVLSKAETAHQKQPSSTPSALPALPHTENGRLHPGFSKSHTRSISGSSILDGEEEDNQDTKGEIRSIMSQFSPKLQPQSDIKDEKSAEASNTSIENPPLSPIPPRTSSLENLMTIDRSPESNRSPVNEKPLPTPQLNRRFSTTLDPHSPTEPAPPPPGPDPEPPQPFDFHRFLEQLRHRTADPVARFLRSFLNEFSKRQWLVHEQVKIIADFLDFIHGKMALCEVWREVSDAEFDNAKEGMEKLVMNRLYTQTFSPSINPPASPSNKRGKGRQNPNMPGRRGQHQEDIERDEILAQKVAIYGWVREEHLDIQPVGDSGRKFLSLACQELLKINNYRAPRDKVICVLNCCKVIFGLLRHANSTQSADEFVPLLIYVVLRANPEHLVSNIQYILRFRNPDKLGGEAGYYLSSLSGAIQFIEGLDRSSLTINDEEFEKNVEEAVRKIAEKKEPFSPVVSLTKGAVSNEAAVQQRSMSLSAAVASRPSTGSGDESGGTGRRKSMDSRVDGPPAPADEEKAAVAGLLRTIQRPLSTIGRIFGDDSASQHQQQQQLHAAAADAGPVSTPLPGNTPRTSPGPTGETQEGQPGDQTPANGFPGAKYRQQEAALEAAESAARQASAETAEAIRIQRAEHENTVGILSSMFPDLDKDIIDDVVRMKEGRLVSFFDPITFWFT</sequence>
<feature type="domain" description="VPS9" evidence="2">
    <location>
        <begin position="407"/>
        <end position="546"/>
    </location>
</feature>
<dbReference type="AlphaFoldDB" id="S8BLS1"/>
<feature type="compositionally biased region" description="Polar residues" evidence="1">
    <location>
        <begin position="67"/>
        <end position="87"/>
    </location>
</feature>
<feature type="region of interest" description="Disordered" evidence="1">
    <location>
        <begin position="658"/>
        <end position="714"/>
    </location>
</feature>
<dbReference type="SMART" id="SM00167">
    <property type="entry name" value="VPS9"/>
    <property type="match status" value="1"/>
</dbReference>
<dbReference type="PANTHER" id="PTHR23101:SF25">
    <property type="entry name" value="GTPASE-ACTIVATING PROTEIN AND VPS9 DOMAIN-CONTAINING PROTEIN 1"/>
    <property type="match status" value="1"/>
</dbReference>
<dbReference type="GO" id="GO:0031267">
    <property type="term" value="F:small GTPase binding"/>
    <property type="evidence" value="ECO:0007669"/>
    <property type="project" value="TreeGrafter"/>
</dbReference>
<dbReference type="InterPro" id="IPR009060">
    <property type="entry name" value="UBA-like_sf"/>
</dbReference>
<dbReference type="InterPro" id="IPR045046">
    <property type="entry name" value="Vps9-like"/>
</dbReference>
<feature type="region of interest" description="Disordered" evidence="1">
    <location>
        <begin position="374"/>
        <end position="405"/>
    </location>
</feature>
<keyword evidence="4" id="KW-1185">Reference proteome</keyword>
<dbReference type="Pfam" id="PF18151">
    <property type="entry name" value="DUF5601"/>
    <property type="match status" value="1"/>
</dbReference>
<protein>
    <recommendedName>
        <fullName evidence="2">VPS9 domain-containing protein</fullName>
    </recommendedName>
</protein>
<dbReference type="Gene3D" id="1.20.1050.80">
    <property type="entry name" value="VPS9 domain"/>
    <property type="match status" value="1"/>
</dbReference>
<evidence type="ECO:0000256" key="1">
    <source>
        <dbReference type="SAM" id="MobiDB-lite"/>
    </source>
</evidence>
<dbReference type="GO" id="GO:0005829">
    <property type="term" value="C:cytosol"/>
    <property type="evidence" value="ECO:0007669"/>
    <property type="project" value="TreeGrafter"/>
</dbReference>
<evidence type="ECO:0000313" key="4">
    <source>
        <dbReference type="Proteomes" id="UP000015100"/>
    </source>
</evidence>
<feature type="region of interest" description="Disordered" evidence="1">
    <location>
        <begin position="1"/>
        <end position="287"/>
    </location>
</feature>
<dbReference type="InterPro" id="IPR041804">
    <property type="entry name" value="Vps9_CUE"/>
</dbReference>